<dbReference type="InterPro" id="IPR001173">
    <property type="entry name" value="Glyco_trans_2-like"/>
</dbReference>
<name>A0A412ZFH1_9FIRM</name>
<dbReference type="InterPro" id="IPR029044">
    <property type="entry name" value="Nucleotide-diphossugar_trans"/>
</dbReference>
<dbReference type="Gene3D" id="3.90.550.10">
    <property type="entry name" value="Spore Coat Polysaccharide Biosynthesis Protein SpsA, Chain A"/>
    <property type="match status" value="1"/>
</dbReference>
<dbReference type="PANTHER" id="PTHR22916:SF3">
    <property type="entry name" value="UDP-GLCNAC:BETAGAL BETA-1,3-N-ACETYLGLUCOSAMINYLTRANSFERASE-LIKE PROTEIN 1"/>
    <property type="match status" value="1"/>
</dbReference>
<comment type="caution">
    <text evidence="2">The sequence shown here is derived from an EMBL/GenBank/DDBJ whole genome shotgun (WGS) entry which is preliminary data.</text>
</comment>
<dbReference type="CDD" id="cd00761">
    <property type="entry name" value="Glyco_tranf_GTA_type"/>
    <property type="match status" value="1"/>
</dbReference>
<accession>A0A412ZFH1</accession>
<dbReference type="EMBL" id="QRZM01000001">
    <property type="protein sequence ID" value="RGV79008.1"/>
    <property type="molecule type" value="Genomic_DNA"/>
</dbReference>
<dbReference type="SUPFAM" id="SSF53448">
    <property type="entry name" value="Nucleotide-diphospho-sugar transferases"/>
    <property type="match status" value="1"/>
</dbReference>
<dbReference type="Pfam" id="PF00535">
    <property type="entry name" value="Glycos_transf_2"/>
    <property type="match status" value="1"/>
</dbReference>
<proteinExistence type="predicted"/>
<evidence type="ECO:0000259" key="1">
    <source>
        <dbReference type="Pfam" id="PF00535"/>
    </source>
</evidence>
<gene>
    <name evidence="2" type="ORF">DWW02_04605</name>
</gene>
<dbReference type="AlphaFoldDB" id="A0A412ZFH1"/>
<reference evidence="2 3" key="1">
    <citation type="submission" date="2018-08" db="EMBL/GenBank/DDBJ databases">
        <title>A genome reference for cultivated species of the human gut microbiota.</title>
        <authorList>
            <person name="Zou Y."/>
            <person name="Xue W."/>
            <person name="Luo G."/>
        </authorList>
    </citation>
    <scope>NUCLEOTIDE SEQUENCE [LARGE SCALE GENOMIC DNA]</scope>
    <source>
        <strain evidence="2 3">AF14-18</strain>
    </source>
</reference>
<sequence length="463" mass="53154">MKVSVIVPVYNTAKYLKQCLQSLSVQTLKDIEIICVNDGSTDSSRQIIDHFTASDHRFKAIHKSNTGYGHSVNMGIRAAQGQYIGIVESDDFAEPDMFRSLYNAAEKNRVDFVKGNYNTYRENAACPAVFEDMLGKFPYHTVFSPQDNPGIFGVHPSVWASLYRKSFLEENDIWFQETPGASYQDIAFAFKVNAGAKRLCFIEEAVLNYRVDNAGSSVHNPQKIFCVCDELKEIERYIRNRAGSRAYEAQWLRELEQIAAWIKYRNYMWNYTRLSLPYQYTFLMKVQEELKDIRNQGYESQVWNEGEKETLKQMVDNPDSFFVMTAKGYGDSRISIIPVLNHSFSVRCFQQLVAQFGRIYLYGAGRIGQRVWTCLKLMDAADKVKGFIVSEAEKNPEQLDGKHVFVFPEIQKQIVEDALVIVAVHSRHHYEIALKLQTGGCKNILLIDEKIKSWIYENTDAAV</sequence>
<feature type="domain" description="Glycosyltransferase 2-like" evidence="1">
    <location>
        <begin position="4"/>
        <end position="123"/>
    </location>
</feature>
<dbReference type="GO" id="GO:0016758">
    <property type="term" value="F:hexosyltransferase activity"/>
    <property type="evidence" value="ECO:0007669"/>
    <property type="project" value="UniProtKB-ARBA"/>
</dbReference>
<dbReference type="PANTHER" id="PTHR22916">
    <property type="entry name" value="GLYCOSYLTRANSFERASE"/>
    <property type="match status" value="1"/>
</dbReference>
<dbReference type="Proteomes" id="UP000284543">
    <property type="component" value="Unassembled WGS sequence"/>
</dbReference>
<evidence type="ECO:0000313" key="2">
    <source>
        <dbReference type="EMBL" id="RGV79008.1"/>
    </source>
</evidence>
<protein>
    <submittedName>
        <fullName evidence="2">Glycosyltransferase</fullName>
    </submittedName>
</protein>
<evidence type="ECO:0000313" key="3">
    <source>
        <dbReference type="Proteomes" id="UP000284543"/>
    </source>
</evidence>
<organism evidence="2 3">
    <name type="scientific">Enterocloster bolteae</name>
    <dbReference type="NCBI Taxonomy" id="208479"/>
    <lineage>
        <taxon>Bacteria</taxon>
        <taxon>Bacillati</taxon>
        <taxon>Bacillota</taxon>
        <taxon>Clostridia</taxon>
        <taxon>Lachnospirales</taxon>
        <taxon>Lachnospiraceae</taxon>
        <taxon>Enterocloster</taxon>
    </lineage>
</organism>
<keyword evidence="2" id="KW-0808">Transferase</keyword>
<dbReference type="RefSeq" id="WP_118017638.1">
    <property type="nucleotide sequence ID" value="NZ_CAUHGS010000001.1"/>
</dbReference>